<feature type="transmembrane region" description="Helical" evidence="3">
    <location>
        <begin position="322"/>
        <end position="347"/>
    </location>
</feature>
<organism evidence="4 5">
    <name type="scientific">Eiseniibacteriota bacterium</name>
    <dbReference type="NCBI Taxonomy" id="2212470"/>
    <lineage>
        <taxon>Bacteria</taxon>
        <taxon>Candidatus Eiseniibacteriota</taxon>
    </lineage>
</organism>
<sequence>METAGHSEAGRSPGPPAARSRNRALIVAVAIALTALALAWSLTLPPREAILDDGEVALRHPAVATGRGIATTPFYGLFHRPLWRPWTTLTYRLDWAARDGVSGAPDASAGPDARPEPGGQQALRGCMGRVNALWALCSVALAFLFLQRVGAGAAVAAALAAILLLHPVNAESTLALAGRADTLAACALLGALIVYARWLRPAAPAAPDRPRRLRPAAAWTAFAGLFSLGLLAKETALLLPVFLLGYEWTLAPRPRGGAPEPGDTSTGNRRSSFLPAVGLTVAIAAIWLLVRSAAMNSWPEAFTRDPAFDFVQSLGSGKRLRLALYLPAHYLGLLLLLVPVVPGYGYLLARPESAPPVTLGNPGTFAVAAPGAAELLLGSAVLAAGAALFLLLRRRAPLAAFGLWMMLTSLAVVLPLFAPNGQVASTRNLFFPLLGLLLALTAGGRALAARRNRAGRRRALTVVLALLLALAAGGLGLRTRALARQWGDQGSLLAAFASAAPRAPEVPLARATDAVAAGDLDRAARHLEEAIGLFPRAPRALLTLGLIRAQQGNQSLAARVLSDAALVADRIVPHSSVASRAHLGLGTLLATQKLDAPALEEFRKAVRADSTNVEALARVGLLEALSYSTARDGIRHLRRALELDDGRLGPAAGRLKTILDRAVRNLALAEEGHGSYDTAMGAADSVLAAPPGGTGE</sequence>
<dbReference type="EMBL" id="VGIY01000010">
    <property type="protein sequence ID" value="MBM3316403.1"/>
    <property type="molecule type" value="Genomic_DNA"/>
</dbReference>
<keyword evidence="2" id="KW-0802">TPR repeat</keyword>
<keyword evidence="1" id="KW-0677">Repeat</keyword>
<dbReference type="Pfam" id="PF13432">
    <property type="entry name" value="TPR_16"/>
    <property type="match status" value="1"/>
</dbReference>
<name>A0A937X5U4_UNCEI</name>
<dbReference type="InterPro" id="IPR011990">
    <property type="entry name" value="TPR-like_helical_dom_sf"/>
</dbReference>
<feature type="transmembrane region" description="Helical" evidence="3">
    <location>
        <begin position="133"/>
        <end position="164"/>
    </location>
</feature>
<comment type="caution">
    <text evidence="4">The sequence shown here is derived from an EMBL/GenBank/DDBJ whole genome shotgun (WGS) entry which is preliminary data.</text>
</comment>
<feature type="transmembrane region" description="Helical" evidence="3">
    <location>
        <begin position="24"/>
        <end position="42"/>
    </location>
</feature>
<dbReference type="InterPro" id="IPR052346">
    <property type="entry name" value="O-mannosyl-transferase_TMTC"/>
</dbReference>
<feature type="transmembrane region" description="Helical" evidence="3">
    <location>
        <begin position="272"/>
        <end position="290"/>
    </location>
</feature>
<evidence type="ECO:0000313" key="4">
    <source>
        <dbReference type="EMBL" id="MBM3316403.1"/>
    </source>
</evidence>
<evidence type="ECO:0000256" key="3">
    <source>
        <dbReference type="SAM" id="Phobius"/>
    </source>
</evidence>
<dbReference type="Gene3D" id="1.25.40.10">
    <property type="entry name" value="Tetratricopeptide repeat domain"/>
    <property type="match status" value="1"/>
</dbReference>
<keyword evidence="3" id="KW-0812">Transmembrane</keyword>
<reference evidence="4" key="1">
    <citation type="submission" date="2019-03" db="EMBL/GenBank/DDBJ databases">
        <title>Lake Tanganyika Metagenome-Assembled Genomes (MAGs).</title>
        <authorList>
            <person name="Tran P."/>
        </authorList>
    </citation>
    <scope>NUCLEOTIDE SEQUENCE</scope>
    <source>
        <strain evidence="4">M_DeepCast_400m_m2_100</strain>
    </source>
</reference>
<feature type="transmembrane region" description="Helical" evidence="3">
    <location>
        <begin position="459"/>
        <end position="477"/>
    </location>
</feature>
<feature type="transmembrane region" description="Helical" evidence="3">
    <location>
        <begin position="217"/>
        <end position="243"/>
    </location>
</feature>
<evidence type="ECO:0000313" key="5">
    <source>
        <dbReference type="Proteomes" id="UP000748308"/>
    </source>
</evidence>
<evidence type="ECO:0000256" key="2">
    <source>
        <dbReference type="ARBA" id="ARBA00022803"/>
    </source>
</evidence>
<accession>A0A937X5U4</accession>
<gene>
    <name evidence="4" type="ORF">FJY75_00985</name>
</gene>
<dbReference type="Proteomes" id="UP000748308">
    <property type="component" value="Unassembled WGS sequence"/>
</dbReference>
<dbReference type="PANTHER" id="PTHR44227:SF3">
    <property type="entry name" value="PROTEIN O-MANNOSYL-TRANSFERASE TMTC4"/>
    <property type="match status" value="1"/>
</dbReference>
<feature type="transmembrane region" description="Helical" evidence="3">
    <location>
        <begin position="176"/>
        <end position="196"/>
    </location>
</feature>
<dbReference type="PANTHER" id="PTHR44227">
    <property type="match status" value="1"/>
</dbReference>
<feature type="transmembrane region" description="Helical" evidence="3">
    <location>
        <begin position="398"/>
        <end position="417"/>
    </location>
</feature>
<keyword evidence="3" id="KW-1133">Transmembrane helix</keyword>
<proteinExistence type="predicted"/>
<keyword evidence="3" id="KW-0472">Membrane</keyword>
<dbReference type="SUPFAM" id="SSF48452">
    <property type="entry name" value="TPR-like"/>
    <property type="match status" value="1"/>
</dbReference>
<feature type="transmembrane region" description="Helical" evidence="3">
    <location>
        <begin position="367"/>
        <end position="391"/>
    </location>
</feature>
<evidence type="ECO:0000256" key="1">
    <source>
        <dbReference type="ARBA" id="ARBA00022737"/>
    </source>
</evidence>
<protein>
    <submittedName>
        <fullName evidence="4">Tetratricopeptide repeat protein</fullName>
    </submittedName>
</protein>
<feature type="transmembrane region" description="Helical" evidence="3">
    <location>
        <begin position="429"/>
        <end position="447"/>
    </location>
</feature>
<dbReference type="AlphaFoldDB" id="A0A937X5U4"/>